<proteinExistence type="predicted"/>
<reference evidence="2 3" key="1">
    <citation type="journal article" date="2023" name="bioRxiv">
        <title>Conserved and derived expression patterns and positive selection on dental genes reveal complex evolutionary context of ever-growing rodent molars.</title>
        <authorList>
            <person name="Calamari Z.T."/>
            <person name="Song A."/>
            <person name="Cohen E."/>
            <person name="Akter M."/>
            <person name="Roy R.D."/>
            <person name="Hallikas O."/>
            <person name="Christensen M.M."/>
            <person name="Li P."/>
            <person name="Marangoni P."/>
            <person name="Jernvall J."/>
            <person name="Klein O.D."/>
        </authorList>
    </citation>
    <scope>NUCLEOTIDE SEQUENCE [LARGE SCALE GENOMIC DNA]</scope>
    <source>
        <strain evidence="2">V071</strain>
    </source>
</reference>
<feature type="compositionally biased region" description="Polar residues" evidence="1">
    <location>
        <begin position="1"/>
        <end position="42"/>
    </location>
</feature>
<gene>
    <name evidence="2" type="ORF">U0070_018982</name>
</gene>
<name>A0AAW0ITZ3_MYOGA</name>
<accession>A0AAW0ITZ3</accession>
<comment type="caution">
    <text evidence="2">The sequence shown here is derived from an EMBL/GenBank/DDBJ whole genome shotgun (WGS) entry which is preliminary data.</text>
</comment>
<sequence length="75" mass="7918">MDLESGSESGTDSISVNQAQVTLSSNTDSTDSWSAPESTSGTKPKAMFAKMVSNLCLHVLVNTKLRITPLMDVVG</sequence>
<keyword evidence="3" id="KW-1185">Reference proteome</keyword>
<protein>
    <submittedName>
        <fullName evidence="2">Uncharacterized protein</fullName>
    </submittedName>
</protein>
<organism evidence="2 3">
    <name type="scientific">Myodes glareolus</name>
    <name type="common">Bank vole</name>
    <name type="synonym">Clethrionomys glareolus</name>
    <dbReference type="NCBI Taxonomy" id="447135"/>
    <lineage>
        <taxon>Eukaryota</taxon>
        <taxon>Metazoa</taxon>
        <taxon>Chordata</taxon>
        <taxon>Craniata</taxon>
        <taxon>Vertebrata</taxon>
        <taxon>Euteleostomi</taxon>
        <taxon>Mammalia</taxon>
        <taxon>Eutheria</taxon>
        <taxon>Euarchontoglires</taxon>
        <taxon>Glires</taxon>
        <taxon>Rodentia</taxon>
        <taxon>Myomorpha</taxon>
        <taxon>Muroidea</taxon>
        <taxon>Cricetidae</taxon>
        <taxon>Arvicolinae</taxon>
        <taxon>Myodes</taxon>
    </lineage>
</organism>
<dbReference type="EMBL" id="JBBHLL010000092">
    <property type="protein sequence ID" value="KAK7817769.1"/>
    <property type="molecule type" value="Genomic_DNA"/>
</dbReference>
<evidence type="ECO:0000313" key="3">
    <source>
        <dbReference type="Proteomes" id="UP001488838"/>
    </source>
</evidence>
<evidence type="ECO:0000313" key="2">
    <source>
        <dbReference type="EMBL" id="KAK7817769.1"/>
    </source>
</evidence>
<dbReference type="AlphaFoldDB" id="A0AAW0ITZ3"/>
<feature type="region of interest" description="Disordered" evidence="1">
    <location>
        <begin position="1"/>
        <end position="43"/>
    </location>
</feature>
<dbReference type="Proteomes" id="UP001488838">
    <property type="component" value="Unassembled WGS sequence"/>
</dbReference>
<evidence type="ECO:0000256" key="1">
    <source>
        <dbReference type="SAM" id="MobiDB-lite"/>
    </source>
</evidence>